<comment type="pathway">
    <text evidence="1 10">Amino-acid biosynthesis; L-histidine biosynthesis; L-histidine from 5-phospho-alpha-D-ribose 1-diphosphate: step 5/9.</text>
</comment>
<dbReference type="SUPFAM" id="SSF52317">
    <property type="entry name" value="Class I glutamine amidotransferase-like"/>
    <property type="match status" value="1"/>
</dbReference>
<feature type="domain" description="Glutamine amidotransferase" evidence="11">
    <location>
        <begin position="11"/>
        <end position="204"/>
    </location>
</feature>
<comment type="subcellular location">
    <subcellularLocation>
        <location evidence="10">Cytoplasm</location>
    </subcellularLocation>
</comment>
<keyword evidence="10" id="KW-0963">Cytoplasm</keyword>
<dbReference type="CDD" id="cd01748">
    <property type="entry name" value="GATase1_IGP_Synthase"/>
    <property type="match status" value="1"/>
</dbReference>
<dbReference type="Proteomes" id="UP000653631">
    <property type="component" value="Unassembled WGS sequence"/>
</dbReference>
<keyword evidence="3 10" id="KW-0028">Amino-acid biosynthesis</keyword>
<feature type="active site" evidence="10">
    <location>
        <position position="190"/>
    </location>
</feature>
<dbReference type="GO" id="GO:0005737">
    <property type="term" value="C:cytoplasm"/>
    <property type="evidence" value="ECO:0007669"/>
    <property type="project" value="UniProtKB-SubCell"/>
</dbReference>
<dbReference type="InterPro" id="IPR029062">
    <property type="entry name" value="Class_I_gatase-like"/>
</dbReference>
<dbReference type="Pfam" id="PF00117">
    <property type="entry name" value="GATase"/>
    <property type="match status" value="1"/>
</dbReference>
<dbReference type="InterPro" id="IPR010139">
    <property type="entry name" value="Imidazole-glycPsynth_HisH"/>
</dbReference>
<keyword evidence="6 10" id="KW-0368">Histidine biosynthesis</keyword>
<dbReference type="EC" id="3.5.1.2" evidence="10"/>
<sequence length="210" mass="22888">MGVDRGPMLALIDYGAGNAHSVQKAFAYLGAKTVLTNDAKQVVSSDEIILTGIGTYQSGMTNLMQRHLIGPIRRAVEQGVPLLGIGLGMELLFDYSTEGGLIPSLGLIKGRVTEIPSTPQLPVPIVGWNMNRLENPVSRFNQIDEEYTYFVHSYYVQTAPQNIVATAEYRVVIPTIVHRGNVVGMQFQAEKSGPMGLNLLNDFLEGVVAR</sequence>
<protein>
    <recommendedName>
        <fullName evidence="10">Imidazole glycerol phosphate synthase subunit HisH</fullName>
        <ecNumber evidence="10">4.3.2.10</ecNumber>
    </recommendedName>
    <alternativeName>
        <fullName evidence="10">IGP synthase glutaminase subunit</fullName>
        <ecNumber evidence="10">3.5.1.2</ecNumber>
    </alternativeName>
    <alternativeName>
        <fullName evidence="10">IGP synthase subunit HisH</fullName>
    </alternativeName>
    <alternativeName>
        <fullName evidence="10">ImGP synthase subunit HisH</fullName>
        <shortName evidence="10">IGPS subunit HisH</shortName>
    </alternativeName>
</protein>
<dbReference type="PANTHER" id="PTHR42701:SF1">
    <property type="entry name" value="IMIDAZOLE GLYCEROL PHOSPHATE SYNTHASE SUBUNIT HISH"/>
    <property type="match status" value="1"/>
</dbReference>
<comment type="caution">
    <text evidence="10">Lacks conserved residue(s) required for the propagation of feature annotation.</text>
</comment>
<dbReference type="Gene3D" id="3.40.50.880">
    <property type="match status" value="1"/>
</dbReference>
<dbReference type="EC" id="4.3.2.10" evidence="10"/>
<dbReference type="PIRSF" id="PIRSF000495">
    <property type="entry name" value="Amidotransf_hisH"/>
    <property type="match status" value="1"/>
</dbReference>
<comment type="catalytic activity">
    <reaction evidence="9 10">
        <text>L-glutamine + H2O = L-glutamate + NH4(+)</text>
        <dbReference type="Rhea" id="RHEA:15889"/>
        <dbReference type="ChEBI" id="CHEBI:15377"/>
        <dbReference type="ChEBI" id="CHEBI:28938"/>
        <dbReference type="ChEBI" id="CHEBI:29985"/>
        <dbReference type="ChEBI" id="CHEBI:58359"/>
        <dbReference type="EC" id="3.5.1.2"/>
    </reaction>
</comment>
<evidence type="ECO:0000256" key="10">
    <source>
        <dbReference type="HAMAP-Rule" id="MF_00278"/>
    </source>
</evidence>
<evidence type="ECO:0000259" key="11">
    <source>
        <dbReference type="Pfam" id="PF00117"/>
    </source>
</evidence>
<proteinExistence type="inferred from homology"/>
<keyword evidence="4 10" id="KW-0378">Hydrolase</keyword>
<dbReference type="PROSITE" id="PS51273">
    <property type="entry name" value="GATASE_TYPE_1"/>
    <property type="match status" value="1"/>
</dbReference>
<dbReference type="InterPro" id="IPR017926">
    <property type="entry name" value="GATASE"/>
</dbReference>
<keyword evidence="5 10" id="KW-0315">Glutamine amidotransferase</keyword>
<dbReference type="GO" id="GO:0000107">
    <property type="term" value="F:imidazoleglycerol-phosphate synthase activity"/>
    <property type="evidence" value="ECO:0007669"/>
    <property type="project" value="UniProtKB-UniRule"/>
</dbReference>
<evidence type="ECO:0000256" key="4">
    <source>
        <dbReference type="ARBA" id="ARBA00022801"/>
    </source>
</evidence>
<evidence type="ECO:0000256" key="7">
    <source>
        <dbReference type="ARBA" id="ARBA00023239"/>
    </source>
</evidence>
<evidence type="ECO:0000256" key="3">
    <source>
        <dbReference type="ARBA" id="ARBA00022605"/>
    </source>
</evidence>
<dbReference type="GO" id="GO:0000105">
    <property type="term" value="P:L-histidine biosynthetic process"/>
    <property type="evidence" value="ECO:0007669"/>
    <property type="project" value="UniProtKB-UniRule"/>
</dbReference>
<evidence type="ECO:0000256" key="9">
    <source>
        <dbReference type="ARBA" id="ARBA00049534"/>
    </source>
</evidence>
<evidence type="ECO:0000313" key="13">
    <source>
        <dbReference type="Proteomes" id="UP000653631"/>
    </source>
</evidence>
<accession>A0ABD0AKT4</accession>
<dbReference type="PANTHER" id="PTHR42701">
    <property type="entry name" value="IMIDAZOLE GLYCEROL PHOSPHATE SYNTHASE SUBUNIT HISH"/>
    <property type="match status" value="1"/>
</dbReference>
<evidence type="ECO:0000256" key="2">
    <source>
        <dbReference type="ARBA" id="ARBA00011152"/>
    </source>
</evidence>
<gene>
    <name evidence="10 12" type="primary">hisH</name>
    <name evidence="12" type="ORF">LF01B1_00250</name>
</gene>
<comment type="subunit">
    <text evidence="2 10">Heterodimer of HisH and HisF.</text>
</comment>
<dbReference type="NCBIfam" id="TIGR01855">
    <property type="entry name" value="IMP_synth_hisH"/>
    <property type="match status" value="1"/>
</dbReference>
<dbReference type="GO" id="GO:0004359">
    <property type="term" value="F:glutaminase activity"/>
    <property type="evidence" value="ECO:0007669"/>
    <property type="project" value="UniProtKB-EC"/>
</dbReference>
<evidence type="ECO:0000256" key="1">
    <source>
        <dbReference type="ARBA" id="ARBA00005091"/>
    </source>
</evidence>
<dbReference type="HAMAP" id="MF_00278">
    <property type="entry name" value="HisH"/>
    <property type="match status" value="1"/>
</dbReference>
<dbReference type="GO" id="GO:0016829">
    <property type="term" value="F:lyase activity"/>
    <property type="evidence" value="ECO:0007669"/>
    <property type="project" value="UniProtKB-KW"/>
</dbReference>
<comment type="function">
    <text evidence="10">IGPS catalyzes the conversion of PRFAR and glutamine to IGP, AICAR and glutamate. The HisH subunit catalyzes the hydrolysis of glutamine to glutamate and ammonia as part of the synthesis of IGP and AICAR. The resulting ammonia molecule is channeled to the active site of HisF.</text>
</comment>
<evidence type="ECO:0000313" key="12">
    <source>
        <dbReference type="EMBL" id="GIC71010.1"/>
    </source>
</evidence>
<dbReference type="EMBL" id="BOLH01000001">
    <property type="protein sequence ID" value="GIC71010.1"/>
    <property type="molecule type" value="Genomic_DNA"/>
</dbReference>
<evidence type="ECO:0000256" key="8">
    <source>
        <dbReference type="ARBA" id="ARBA00047838"/>
    </source>
</evidence>
<evidence type="ECO:0000256" key="6">
    <source>
        <dbReference type="ARBA" id="ARBA00023102"/>
    </source>
</evidence>
<evidence type="ECO:0000256" key="5">
    <source>
        <dbReference type="ARBA" id="ARBA00022962"/>
    </source>
</evidence>
<keyword evidence="7 10" id="KW-0456">Lyase</keyword>
<name>A0ABD0AKT4_LIMFE</name>
<comment type="caution">
    <text evidence="12">The sequence shown here is derived from an EMBL/GenBank/DDBJ whole genome shotgun (WGS) entry which is preliminary data.</text>
</comment>
<reference evidence="12 13" key="1">
    <citation type="submission" date="2021-01" db="EMBL/GenBank/DDBJ databases">
        <title>Development of a method for detection of lactic acid bacteria that cause putrefactive shochu mash.</title>
        <authorList>
            <person name="Takashita H."/>
            <person name="Fujihara E."/>
            <person name="Takayama K."/>
            <person name="Yamamoto H."/>
            <person name="Mizutani M."/>
            <person name="Kajiwara Y."/>
        </authorList>
    </citation>
    <scope>NUCLEOTIDE SEQUENCE [LARGE SCALE GENOMIC DNA]</scope>
    <source>
        <strain evidence="12 13">01-B1</strain>
    </source>
</reference>
<organism evidence="12 13">
    <name type="scientific">Limosilactobacillus fermentum</name>
    <name type="common">Lactobacillus fermentum</name>
    <dbReference type="NCBI Taxonomy" id="1613"/>
    <lineage>
        <taxon>Bacteria</taxon>
        <taxon>Bacillati</taxon>
        <taxon>Bacillota</taxon>
        <taxon>Bacilli</taxon>
        <taxon>Lactobacillales</taxon>
        <taxon>Lactobacillaceae</taxon>
        <taxon>Limosilactobacillus</taxon>
    </lineage>
</organism>
<dbReference type="AlphaFoldDB" id="A0ABD0AKT4"/>
<comment type="catalytic activity">
    <reaction evidence="8 10">
        <text>5-[(5-phospho-1-deoxy-D-ribulos-1-ylimino)methylamino]-1-(5-phospho-beta-D-ribosyl)imidazole-4-carboxamide + L-glutamine = D-erythro-1-(imidazol-4-yl)glycerol 3-phosphate + 5-amino-1-(5-phospho-beta-D-ribosyl)imidazole-4-carboxamide + L-glutamate + H(+)</text>
        <dbReference type="Rhea" id="RHEA:24793"/>
        <dbReference type="ChEBI" id="CHEBI:15378"/>
        <dbReference type="ChEBI" id="CHEBI:29985"/>
        <dbReference type="ChEBI" id="CHEBI:58278"/>
        <dbReference type="ChEBI" id="CHEBI:58359"/>
        <dbReference type="ChEBI" id="CHEBI:58475"/>
        <dbReference type="ChEBI" id="CHEBI:58525"/>
        <dbReference type="EC" id="4.3.2.10"/>
    </reaction>
</comment>